<dbReference type="OrthoDB" id="384721at2"/>
<proteinExistence type="predicted"/>
<dbReference type="PANTHER" id="PTHR46320:SF1">
    <property type="entry name" value="GLYCEROPHOSPHODIESTER PHOSPHODIESTERASE 1"/>
    <property type="match status" value="1"/>
</dbReference>
<organism evidence="3 4">
    <name type="scientific">Pedobacter caeni</name>
    <dbReference type="NCBI Taxonomy" id="288992"/>
    <lineage>
        <taxon>Bacteria</taxon>
        <taxon>Pseudomonadati</taxon>
        <taxon>Bacteroidota</taxon>
        <taxon>Sphingobacteriia</taxon>
        <taxon>Sphingobacteriales</taxon>
        <taxon>Sphingobacteriaceae</taxon>
        <taxon>Pedobacter</taxon>
    </lineage>
</organism>
<dbReference type="CDD" id="cd08566">
    <property type="entry name" value="GDPD_AtGDE_like"/>
    <property type="match status" value="1"/>
</dbReference>
<dbReference type="PROSITE" id="PS51704">
    <property type="entry name" value="GP_PDE"/>
    <property type="match status" value="1"/>
</dbReference>
<dbReference type="PANTHER" id="PTHR46320">
    <property type="entry name" value="GLYCEROPHOSPHODIESTER PHOSPHODIESTERASE 1"/>
    <property type="match status" value="1"/>
</dbReference>
<evidence type="ECO:0000313" key="4">
    <source>
        <dbReference type="Proteomes" id="UP000184287"/>
    </source>
</evidence>
<dbReference type="Pfam" id="PF16387">
    <property type="entry name" value="DUF4996"/>
    <property type="match status" value="1"/>
</dbReference>
<protein>
    <submittedName>
        <fullName evidence="3">Glycerophosphoryl diester phosphodiesterase</fullName>
    </submittedName>
</protein>
<gene>
    <name evidence="3" type="ORF">SAMN04488522_102172</name>
</gene>
<reference evidence="4" key="1">
    <citation type="submission" date="2016-11" db="EMBL/GenBank/DDBJ databases">
        <authorList>
            <person name="Varghese N."/>
            <person name="Submissions S."/>
        </authorList>
    </citation>
    <scope>NUCLEOTIDE SEQUENCE [LARGE SCALE GENOMIC DNA]</scope>
    <source>
        <strain evidence="4">DSM 16990</strain>
    </source>
</reference>
<dbReference type="Proteomes" id="UP000184287">
    <property type="component" value="Unassembled WGS sequence"/>
</dbReference>
<feature type="signal peptide" evidence="1">
    <location>
        <begin position="1"/>
        <end position="24"/>
    </location>
</feature>
<dbReference type="STRING" id="288992.SAMN04488522_102172"/>
<dbReference type="Gene3D" id="3.20.20.190">
    <property type="entry name" value="Phosphatidylinositol (PI) phosphodiesterase"/>
    <property type="match status" value="1"/>
</dbReference>
<dbReference type="SUPFAM" id="SSF51695">
    <property type="entry name" value="PLC-like phosphodiesterases"/>
    <property type="match status" value="1"/>
</dbReference>
<feature type="domain" description="GP-PDE" evidence="2">
    <location>
        <begin position="46"/>
        <end position="308"/>
    </location>
</feature>
<dbReference type="GO" id="GO:0005886">
    <property type="term" value="C:plasma membrane"/>
    <property type="evidence" value="ECO:0007669"/>
    <property type="project" value="TreeGrafter"/>
</dbReference>
<keyword evidence="1" id="KW-0732">Signal</keyword>
<dbReference type="Pfam" id="PF03009">
    <property type="entry name" value="GDPD"/>
    <property type="match status" value="1"/>
</dbReference>
<dbReference type="InterPro" id="IPR032160">
    <property type="entry name" value="DUF4996"/>
</dbReference>
<keyword evidence="4" id="KW-1185">Reference proteome</keyword>
<accession>A0A1M4Z3J2</accession>
<dbReference type="EMBL" id="FQUQ01000002">
    <property type="protein sequence ID" value="SHF12601.1"/>
    <property type="molecule type" value="Genomic_DNA"/>
</dbReference>
<dbReference type="RefSeq" id="WP_073229899.1">
    <property type="nucleotide sequence ID" value="NZ_FQUQ01000002.1"/>
</dbReference>
<sequence length="314" mass="35718">MKRFIKFKVAVLTMLLLSLSYAFGQHAPKTAESILTKFKHPSNDHILVVAHRGDWRNAPENSIKAVEYAIAMGVDIVEIDVQKTKDSELVIIHDKTIDRTTTGKGKVSELLLDSIRKVKLRNGAGMPTRYHMATLKEMMLAVKGKPVLVNLDKAWDYIPETYRILKETNTVNQAIFKGNRSFKELRSAIGKLADSIIYMPMVWPVNYNIYKAAETEGPVTFTKEYIKEFKPIAFEVIYNAEDSPVLEAIKLMQEKKVTVWVNTLWPELCAGHDDENAMDDADAHWGWVIAHGANVMQTDRPAELIRYLEKKGLR</sequence>
<evidence type="ECO:0000313" key="3">
    <source>
        <dbReference type="EMBL" id="SHF12601.1"/>
    </source>
</evidence>
<dbReference type="GO" id="GO:0006644">
    <property type="term" value="P:phospholipid metabolic process"/>
    <property type="evidence" value="ECO:0007669"/>
    <property type="project" value="TreeGrafter"/>
</dbReference>
<name>A0A1M4Z3J2_9SPHI</name>
<dbReference type="AlphaFoldDB" id="A0A1M4Z3J2"/>
<dbReference type="GO" id="GO:0006580">
    <property type="term" value="P:ethanolamine metabolic process"/>
    <property type="evidence" value="ECO:0007669"/>
    <property type="project" value="TreeGrafter"/>
</dbReference>
<dbReference type="GO" id="GO:0070291">
    <property type="term" value="P:N-acylethanolamine metabolic process"/>
    <property type="evidence" value="ECO:0007669"/>
    <property type="project" value="TreeGrafter"/>
</dbReference>
<evidence type="ECO:0000259" key="2">
    <source>
        <dbReference type="PROSITE" id="PS51704"/>
    </source>
</evidence>
<dbReference type="InterPro" id="IPR030395">
    <property type="entry name" value="GP_PDE_dom"/>
</dbReference>
<feature type="chain" id="PRO_5012341210" evidence="1">
    <location>
        <begin position="25"/>
        <end position="314"/>
    </location>
</feature>
<evidence type="ECO:0000256" key="1">
    <source>
        <dbReference type="SAM" id="SignalP"/>
    </source>
</evidence>
<dbReference type="InterPro" id="IPR017946">
    <property type="entry name" value="PLC-like_Pdiesterase_TIM-brl"/>
</dbReference>
<dbReference type="GO" id="GO:0008889">
    <property type="term" value="F:glycerophosphodiester phosphodiesterase activity"/>
    <property type="evidence" value="ECO:0007669"/>
    <property type="project" value="TreeGrafter"/>
</dbReference>